<evidence type="ECO:0000256" key="1">
    <source>
        <dbReference type="SAM" id="Phobius"/>
    </source>
</evidence>
<gene>
    <name evidence="2" type="ORF">LCGC14_2349180</name>
</gene>
<dbReference type="EMBL" id="LAZR01034162">
    <property type="protein sequence ID" value="KKL46085.1"/>
    <property type="molecule type" value="Genomic_DNA"/>
</dbReference>
<keyword evidence="1" id="KW-1133">Transmembrane helix</keyword>
<accession>A0A0F9EMD3</accession>
<keyword evidence="1" id="KW-0472">Membrane</keyword>
<sequence>MAMIAFTYVLAYVLGAVVPLVFASYYADKHRAMLASDEDSWILMSWSYLWPLTLLWYASGYAYWLLRRPLVWWRKRRDEIERIRMGARR</sequence>
<comment type="caution">
    <text evidence="2">The sequence shown here is derived from an EMBL/GenBank/DDBJ whole genome shotgun (WGS) entry which is preliminary data.</text>
</comment>
<keyword evidence="1" id="KW-0812">Transmembrane</keyword>
<protein>
    <submittedName>
        <fullName evidence="2">Uncharacterized protein</fullName>
    </submittedName>
</protein>
<organism evidence="2">
    <name type="scientific">marine sediment metagenome</name>
    <dbReference type="NCBI Taxonomy" id="412755"/>
    <lineage>
        <taxon>unclassified sequences</taxon>
        <taxon>metagenomes</taxon>
        <taxon>ecological metagenomes</taxon>
    </lineage>
</organism>
<reference evidence="2" key="1">
    <citation type="journal article" date="2015" name="Nature">
        <title>Complex archaea that bridge the gap between prokaryotes and eukaryotes.</title>
        <authorList>
            <person name="Spang A."/>
            <person name="Saw J.H."/>
            <person name="Jorgensen S.L."/>
            <person name="Zaremba-Niedzwiedzka K."/>
            <person name="Martijn J."/>
            <person name="Lind A.E."/>
            <person name="van Eijk R."/>
            <person name="Schleper C."/>
            <person name="Guy L."/>
            <person name="Ettema T.J."/>
        </authorList>
    </citation>
    <scope>NUCLEOTIDE SEQUENCE</scope>
</reference>
<name>A0A0F9EMD3_9ZZZZ</name>
<evidence type="ECO:0000313" key="2">
    <source>
        <dbReference type="EMBL" id="KKL46085.1"/>
    </source>
</evidence>
<dbReference type="AlphaFoldDB" id="A0A0F9EMD3"/>
<proteinExistence type="predicted"/>
<feature type="transmembrane region" description="Helical" evidence="1">
    <location>
        <begin position="47"/>
        <end position="66"/>
    </location>
</feature>